<dbReference type="Pfam" id="PF04122">
    <property type="entry name" value="CW_binding_2"/>
    <property type="match status" value="2"/>
</dbReference>
<evidence type="ECO:0008006" key="3">
    <source>
        <dbReference type="Google" id="ProtNLM"/>
    </source>
</evidence>
<keyword evidence="2" id="KW-1185">Reference proteome</keyword>
<dbReference type="InterPro" id="IPR051922">
    <property type="entry name" value="Bact_Sporulation_Assoc"/>
</dbReference>
<comment type="caution">
    <text evidence="1">The sequence shown here is derived from an EMBL/GenBank/DDBJ whole genome shotgun (WGS) entry which is preliminary data.</text>
</comment>
<dbReference type="RefSeq" id="WP_343822707.1">
    <property type="nucleotide sequence ID" value="NZ_BAAACI010000001.1"/>
</dbReference>
<organism evidence="1 2">
    <name type="scientific">Clostridium subterminale</name>
    <dbReference type="NCBI Taxonomy" id="1550"/>
    <lineage>
        <taxon>Bacteria</taxon>
        <taxon>Bacillati</taxon>
        <taxon>Bacillota</taxon>
        <taxon>Clostridia</taxon>
        <taxon>Eubacteriales</taxon>
        <taxon>Clostridiaceae</taxon>
        <taxon>Clostridium</taxon>
    </lineage>
</organism>
<evidence type="ECO:0000313" key="1">
    <source>
        <dbReference type="EMBL" id="GAA0765234.1"/>
    </source>
</evidence>
<dbReference type="Proteomes" id="UP001501047">
    <property type="component" value="Unassembled WGS sequence"/>
</dbReference>
<reference evidence="1 2" key="1">
    <citation type="journal article" date="2019" name="Int. J. Syst. Evol. Microbiol.">
        <title>The Global Catalogue of Microorganisms (GCM) 10K type strain sequencing project: providing services to taxonomists for standard genome sequencing and annotation.</title>
        <authorList>
            <consortium name="The Broad Institute Genomics Platform"/>
            <consortium name="The Broad Institute Genome Sequencing Center for Infectious Disease"/>
            <person name="Wu L."/>
            <person name="Ma J."/>
        </authorList>
    </citation>
    <scope>NUCLEOTIDE SEQUENCE [LARGE SCALE GENOMIC DNA]</scope>
    <source>
        <strain evidence="1 2">JCM 1417</strain>
    </source>
</reference>
<evidence type="ECO:0000313" key="2">
    <source>
        <dbReference type="Proteomes" id="UP001501047"/>
    </source>
</evidence>
<proteinExistence type="predicted"/>
<dbReference type="PANTHER" id="PTHR30032">
    <property type="entry name" value="N-ACETYLMURAMOYL-L-ALANINE AMIDASE-RELATED"/>
    <property type="match status" value="1"/>
</dbReference>
<dbReference type="EMBL" id="BAAACI010000001">
    <property type="protein sequence ID" value="GAA0765234.1"/>
    <property type="molecule type" value="Genomic_DNA"/>
</dbReference>
<protein>
    <recommendedName>
        <fullName evidence="3">Cell wall-binding repeat-containing protein</fullName>
    </recommendedName>
</protein>
<name>A0ABN1KFG5_CLOSU</name>
<dbReference type="InterPro" id="IPR007253">
    <property type="entry name" value="Cell_wall-bd_2"/>
</dbReference>
<gene>
    <name evidence="1" type="ORF">GCM10008908_01460</name>
</gene>
<sequence length="353" mass="39308">MDYNLKTCPITLNTTRICGTDPINTAVEISKIGFSSMKPNAVILVNRSEVFDGIAASPLVHFPIDAPILFTDRNMLNNETLAEIQRLSPMGYKGIQVILVGNISRNVALELNRLGLRTYQVTGRNHYETACKIPGERKKFENILIMSGEYFSEGIVSAFWSAHHGDPILFVQKDSIPSCTLEAIRKMHNINAYIIGSTKTVSKAVESALSQLNNINHIDRIDGNTPYDIAINFAKYENPITKFGWGRNYREGHAFTFGTLSNPMAIISGVILAHMGKHSPLLLIEKDSVPQSVINYLQSIKPLPPKDMPRPPFMHGFILGNTSQITYNVQIKIEDTLSIEHEMMGNMDVSDMA</sequence>
<dbReference type="PANTHER" id="PTHR30032:SF4">
    <property type="entry name" value="AMIDASE ENHANCER"/>
    <property type="match status" value="1"/>
</dbReference>
<accession>A0ABN1KFG5</accession>